<dbReference type="SUPFAM" id="SSF57756">
    <property type="entry name" value="Retrovirus zinc finger-like domains"/>
    <property type="match status" value="1"/>
</dbReference>
<evidence type="ECO:0000313" key="3">
    <source>
        <dbReference type="EMBL" id="KAL2632857.1"/>
    </source>
</evidence>
<evidence type="ECO:0000256" key="1">
    <source>
        <dbReference type="PROSITE-ProRule" id="PRU00047"/>
    </source>
</evidence>
<proteinExistence type="predicted"/>
<dbReference type="AlphaFoldDB" id="A0ABD1YU00"/>
<protein>
    <recommendedName>
        <fullName evidence="2">CCHC-type domain-containing protein</fullName>
    </recommendedName>
</protein>
<sequence>MEHGKPIAKNQCWYCKKFGHYAVECRKQKADLAKKKGKKVEEVNFIKEVSLVAEVGPIQIMEEHPSGCNLAEAKRTFTMDSGCTSTMVRIADLLHDVKKAVGKVKLGGAAREIPVFDIRNFPLALISSKVQHIPGAL</sequence>
<dbReference type="Proteomes" id="UP001605036">
    <property type="component" value="Unassembled WGS sequence"/>
</dbReference>
<dbReference type="SMART" id="SM00343">
    <property type="entry name" value="ZnF_C2HC"/>
    <property type="match status" value="1"/>
</dbReference>
<dbReference type="GO" id="GO:0008270">
    <property type="term" value="F:zinc ion binding"/>
    <property type="evidence" value="ECO:0007669"/>
    <property type="project" value="UniProtKB-KW"/>
</dbReference>
<keyword evidence="1" id="KW-0863">Zinc-finger</keyword>
<gene>
    <name evidence="3" type="ORF">R1flu_004336</name>
</gene>
<evidence type="ECO:0000259" key="2">
    <source>
        <dbReference type="PROSITE" id="PS50158"/>
    </source>
</evidence>
<feature type="domain" description="CCHC-type" evidence="2">
    <location>
        <begin position="12"/>
        <end position="27"/>
    </location>
</feature>
<keyword evidence="1" id="KW-0479">Metal-binding</keyword>
<keyword evidence="4" id="KW-1185">Reference proteome</keyword>
<name>A0ABD1YU00_9MARC</name>
<evidence type="ECO:0000313" key="4">
    <source>
        <dbReference type="Proteomes" id="UP001605036"/>
    </source>
</evidence>
<dbReference type="Gene3D" id="4.10.60.10">
    <property type="entry name" value="Zinc finger, CCHC-type"/>
    <property type="match status" value="1"/>
</dbReference>
<dbReference type="InterPro" id="IPR001878">
    <property type="entry name" value="Znf_CCHC"/>
</dbReference>
<dbReference type="EMBL" id="JBHFFA010000003">
    <property type="protein sequence ID" value="KAL2632857.1"/>
    <property type="molecule type" value="Genomic_DNA"/>
</dbReference>
<accession>A0ABD1YU00</accession>
<dbReference type="InterPro" id="IPR036875">
    <property type="entry name" value="Znf_CCHC_sf"/>
</dbReference>
<dbReference type="PROSITE" id="PS50158">
    <property type="entry name" value="ZF_CCHC"/>
    <property type="match status" value="1"/>
</dbReference>
<comment type="caution">
    <text evidence="3">The sequence shown here is derived from an EMBL/GenBank/DDBJ whole genome shotgun (WGS) entry which is preliminary data.</text>
</comment>
<keyword evidence="1" id="KW-0862">Zinc</keyword>
<organism evidence="3 4">
    <name type="scientific">Riccia fluitans</name>
    <dbReference type="NCBI Taxonomy" id="41844"/>
    <lineage>
        <taxon>Eukaryota</taxon>
        <taxon>Viridiplantae</taxon>
        <taxon>Streptophyta</taxon>
        <taxon>Embryophyta</taxon>
        <taxon>Marchantiophyta</taxon>
        <taxon>Marchantiopsida</taxon>
        <taxon>Marchantiidae</taxon>
        <taxon>Marchantiales</taxon>
        <taxon>Ricciaceae</taxon>
        <taxon>Riccia</taxon>
    </lineage>
</organism>
<reference evidence="3 4" key="1">
    <citation type="submission" date="2024-09" db="EMBL/GenBank/DDBJ databases">
        <title>Chromosome-scale assembly of Riccia fluitans.</title>
        <authorList>
            <person name="Paukszto L."/>
            <person name="Sawicki J."/>
            <person name="Karawczyk K."/>
            <person name="Piernik-Szablinska J."/>
            <person name="Szczecinska M."/>
            <person name="Mazdziarz M."/>
        </authorList>
    </citation>
    <scope>NUCLEOTIDE SEQUENCE [LARGE SCALE GENOMIC DNA]</scope>
    <source>
        <strain evidence="3">Rf_01</strain>
        <tissue evidence="3">Aerial parts of the thallus</tissue>
    </source>
</reference>